<keyword evidence="3" id="KW-1185">Reference proteome</keyword>
<feature type="non-terminal residue" evidence="2">
    <location>
        <position position="1"/>
    </location>
</feature>
<evidence type="ECO:0000256" key="1">
    <source>
        <dbReference type="SAM" id="MobiDB-lite"/>
    </source>
</evidence>
<feature type="region of interest" description="Disordered" evidence="1">
    <location>
        <begin position="1"/>
        <end position="23"/>
    </location>
</feature>
<sequence length="23" mass="2701">WEQVLMQSVHRKGSTNRSTWGGR</sequence>
<protein>
    <submittedName>
        <fullName evidence="2">Uncharacterized protein</fullName>
    </submittedName>
</protein>
<accession>A0A8X6TZR8</accession>
<dbReference type="AlphaFoldDB" id="A0A8X6TZR8"/>
<evidence type="ECO:0000313" key="3">
    <source>
        <dbReference type="Proteomes" id="UP000887013"/>
    </source>
</evidence>
<reference evidence="2" key="1">
    <citation type="submission" date="2020-08" db="EMBL/GenBank/DDBJ databases">
        <title>Multicomponent nature underlies the extraordinary mechanical properties of spider dragline silk.</title>
        <authorList>
            <person name="Kono N."/>
            <person name="Nakamura H."/>
            <person name="Mori M."/>
            <person name="Yoshida Y."/>
            <person name="Ohtoshi R."/>
            <person name="Malay A.D."/>
            <person name="Moran D.A.P."/>
            <person name="Tomita M."/>
            <person name="Numata K."/>
            <person name="Arakawa K."/>
        </authorList>
    </citation>
    <scope>NUCLEOTIDE SEQUENCE</scope>
</reference>
<proteinExistence type="predicted"/>
<name>A0A8X6TZR8_NEPPI</name>
<gene>
    <name evidence="2" type="ORF">NPIL_584661</name>
</gene>
<organism evidence="2 3">
    <name type="scientific">Nephila pilipes</name>
    <name type="common">Giant wood spider</name>
    <name type="synonym">Nephila maculata</name>
    <dbReference type="NCBI Taxonomy" id="299642"/>
    <lineage>
        <taxon>Eukaryota</taxon>
        <taxon>Metazoa</taxon>
        <taxon>Ecdysozoa</taxon>
        <taxon>Arthropoda</taxon>
        <taxon>Chelicerata</taxon>
        <taxon>Arachnida</taxon>
        <taxon>Araneae</taxon>
        <taxon>Araneomorphae</taxon>
        <taxon>Entelegynae</taxon>
        <taxon>Araneoidea</taxon>
        <taxon>Nephilidae</taxon>
        <taxon>Nephila</taxon>
    </lineage>
</organism>
<evidence type="ECO:0000313" key="2">
    <source>
        <dbReference type="EMBL" id="GFT60461.1"/>
    </source>
</evidence>
<dbReference type="Proteomes" id="UP000887013">
    <property type="component" value="Unassembled WGS sequence"/>
</dbReference>
<comment type="caution">
    <text evidence="2">The sequence shown here is derived from an EMBL/GenBank/DDBJ whole genome shotgun (WGS) entry which is preliminary data.</text>
</comment>
<dbReference type="EMBL" id="BMAW01114148">
    <property type="protein sequence ID" value="GFT60461.1"/>
    <property type="molecule type" value="Genomic_DNA"/>
</dbReference>